<organism evidence="3 6">
    <name type="scientific">Pseudobutyrivibrio ruminis</name>
    <dbReference type="NCBI Taxonomy" id="46206"/>
    <lineage>
        <taxon>Bacteria</taxon>
        <taxon>Bacillati</taxon>
        <taxon>Bacillota</taxon>
        <taxon>Clostridia</taxon>
        <taxon>Lachnospirales</taxon>
        <taxon>Lachnospiraceae</taxon>
        <taxon>Pseudobutyrivibrio</taxon>
    </lineage>
</organism>
<evidence type="ECO:0000259" key="2">
    <source>
        <dbReference type="Pfam" id="PF12945"/>
    </source>
</evidence>
<dbReference type="InterPro" id="IPR009875">
    <property type="entry name" value="PilZ_domain"/>
</dbReference>
<dbReference type="EMBL" id="PDYH01000033">
    <property type="protein sequence ID" value="PHU40011.1"/>
    <property type="molecule type" value="Genomic_DNA"/>
</dbReference>
<evidence type="ECO:0000259" key="1">
    <source>
        <dbReference type="Pfam" id="PF07238"/>
    </source>
</evidence>
<evidence type="ECO:0000313" key="3">
    <source>
        <dbReference type="EMBL" id="PHU34895.1"/>
    </source>
</evidence>
<accession>A0A2G3DVK6</accession>
<gene>
    <name evidence="4" type="ORF">CSX00_08900</name>
    <name evidence="3" type="ORF">CSX01_06045</name>
</gene>
<dbReference type="Proteomes" id="UP000224317">
    <property type="component" value="Unassembled WGS sequence"/>
</dbReference>
<keyword evidence="5" id="KW-1185">Reference proteome</keyword>
<feature type="domain" description="Type III secretion system flagellar brake protein YcgR PilZN" evidence="2">
    <location>
        <begin position="41"/>
        <end position="115"/>
    </location>
</feature>
<evidence type="ECO:0000313" key="6">
    <source>
        <dbReference type="Proteomes" id="UP000225889"/>
    </source>
</evidence>
<evidence type="ECO:0000313" key="4">
    <source>
        <dbReference type="EMBL" id="PHU40011.1"/>
    </source>
</evidence>
<evidence type="ECO:0008006" key="7">
    <source>
        <dbReference type="Google" id="ProtNLM"/>
    </source>
</evidence>
<dbReference type="Gene3D" id="2.40.10.220">
    <property type="entry name" value="predicted glycosyltransferase like domains"/>
    <property type="match status" value="1"/>
</dbReference>
<proteinExistence type="predicted"/>
<reference evidence="3" key="2">
    <citation type="submission" date="2017-10" db="EMBL/GenBank/DDBJ databases">
        <authorList>
            <person name="Banno H."/>
            <person name="Chua N.-H."/>
        </authorList>
    </citation>
    <scope>NUCLEOTIDE SEQUENCE [LARGE SCALE GENOMIC DNA]</scope>
    <source>
        <strain evidence="4">JK10</strain>
        <strain evidence="3">JK626</strain>
    </source>
</reference>
<dbReference type="GO" id="GO:0035438">
    <property type="term" value="F:cyclic-di-GMP binding"/>
    <property type="evidence" value="ECO:0007669"/>
    <property type="project" value="InterPro"/>
</dbReference>
<feature type="domain" description="PilZ" evidence="1">
    <location>
        <begin position="125"/>
        <end position="252"/>
    </location>
</feature>
<name>A0A2G3DVK6_9FIRM</name>
<comment type="caution">
    <text evidence="3">The sequence shown here is derived from an EMBL/GenBank/DDBJ whole genome shotgun (WGS) entry which is preliminary data.</text>
</comment>
<dbReference type="Pfam" id="PF07238">
    <property type="entry name" value="PilZ"/>
    <property type="match status" value="1"/>
</dbReference>
<sequence length="264" mass="30492">MGCFTHFQYIIKRQGLVMEILELRPGTPMEFSVASINANGEANLDGEKNNYISSVFGVTKNEEILFHIPTRGGHTVTVPMNINFDVVFNTRAGMFQLSGEITKRGKLENFPIYVFEPSSKLQKVQRRDYYRFNCLLPIKVLPIPEDVALLPSMTLVEDDLEKYGNTYGDPVEGNIVDISGGGARFKSRHEVQTERYMYCSFVLSTPNLNKIINVISRKVKVEYDSENNVYIHRIEFLFKEPDDREIIIKYIFDEERRLRKKEQG</sequence>
<evidence type="ECO:0000313" key="5">
    <source>
        <dbReference type="Proteomes" id="UP000224317"/>
    </source>
</evidence>
<protein>
    <recommendedName>
        <fullName evidence="7">Pilus assembly protein PilZ</fullName>
    </recommendedName>
</protein>
<dbReference type="InterPro" id="IPR009926">
    <property type="entry name" value="T3SS_YcgR_PilZN"/>
</dbReference>
<dbReference type="Proteomes" id="UP000225889">
    <property type="component" value="Unassembled WGS sequence"/>
</dbReference>
<dbReference type="Pfam" id="PF12945">
    <property type="entry name" value="PilZNR"/>
    <property type="match status" value="1"/>
</dbReference>
<reference evidence="3" key="1">
    <citation type="submission" date="2017-10" db="EMBL/GenBank/DDBJ databases">
        <title>Resolving the taxonomy of Roseburia spp., Eubacterium rectale and Agathobacter spp. through phylogenomic analysis.</title>
        <authorList>
            <person name="Sheridan P.O."/>
            <person name="Walker A.W."/>
            <person name="Duncan S.H."/>
            <person name="Scott K.P."/>
            <person name="Toole P.W.O."/>
            <person name="Luis P."/>
            <person name="Flint H.J."/>
        </authorList>
    </citation>
    <scope>NUCLEOTIDE SEQUENCE [LARGE SCALE GENOMIC DNA]</scope>
    <source>
        <strain evidence="4">JK10</strain>
        <strain evidence="3">JK626</strain>
    </source>
</reference>
<dbReference type="EMBL" id="PDYF01000011">
    <property type="protein sequence ID" value="PHU34895.1"/>
    <property type="molecule type" value="Genomic_DNA"/>
</dbReference>
<dbReference type="AlphaFoldDB" id="A0A2G3DVK6"/>